<dbReference type="Proteomes" id="UP000295805">
    <property type="component" value="Unassembled WGS sequence"/>
</dbReference>
<reference evidence="1 2" key="1">
    <citation type="submission" date="2019-03" db="EMBL/GenBank/DDBJ databases">
        <title>Root nodule microbial communities of legume samples collected from USA, Mexico and Botswana.</title>
        <authorList>
            <person name="Hirsch A."/>
        </authorList>
    </citation>
    <scope>NUCLEOTIDE SEQUENCE [LARGE SCALE GENOMIC DNA]</scope>
    <source>
        <strain evidence="1 2">55</strain>
    </source>
</reference>
<dbReference type="InterPro" id="IPR045920">
    <property type="entry name" value="DUF6339"/>
</dbReference>
<dbReference type="EMBL" id="SMCX01000027">
    <property type="protein sequence ID" value="TCW21174.1"/>
    <property type="molecule type" value="Genomic_DNA"/>
</dbReference>
<protein>
    <submittedName>
        <fullName evidence="1">Uncharacterized protein</fullName>
    </submittedName>
</protein>
<dbReference type="Pfam" id="PF19866">
    <property type="entry name" value="DUF6339"/>
    <property type="match status" value="1"/>
</dbReference>
<proteinExistence type="predicted"/>
<comment type="caution">
    <text evidence="1">The sequence shown here is derived from an EMBL/GenBank/DDBJ whole genome shotgun (WGS) entry which is preliminary data.</text>
</comment>
<gene>
    <name evidence="1" type="ORF">EDD19_12710</name>
</gene>
<sequence length="262" mass="28659">MSHYVYPRLSGAAAEFAYTSISKAYRSGGLAAVRELSGISHSSASPVPTGGTVATEARIAAVREAAETATQEWIDRGNIGPREVGVFDIALGRALHRSLEIAPADAAHVDTWNFLSLVVMPHLSVLRFPDMHRSRIFGMPRNSLRRAWQREEVIGDLLMGNEGTLGEDILVGMFERTALARNRTLIRAMTRALLAYDGPIARSTLARRFSKTVTWATGPFLLDTLSQNEVDEIIPQYLNISILKLNEGGDLEEAEVSTAPAR</sequence>
<name>A0A4R3ZNS2_9ACTN</name>
<organism evidence="1 2">
    <name type="scientific">Dietzia cinnamea</name>
    <dbReference type="NCBI Taxonomy" id="321318"/>
    <lineage>
        <taxon>Bacteria</taxon>
        <taxon>Bacillati</taxon>
        <taxon>Actinomycetota</taxon>
        <taxon>Actinomycetes</taxon>
        <taxon>Mycobacteriales</taxon>
        <taxon>Dietziaceae</taxon>
        <taxon>Dietzia</taxon>
    </lineage>
</organism>
<evidence type="ECO:0000313" key="2">
    <source>
        <dbReference type="Proteomes" id="UP000295805"/>
    </source>
</evidence>
<accession>A0A4R3ZNS2</accession>
<evidence type="ECO:0000313" key="1">
    <source>
        <dbReference type="EMBL" id="TCW21174.1"/>
    </source>
</evidence>
<dbReference type="AlphaFoldDB" id="A0A4R3ZNS2"/>